<name>A0A1H9F225_9BACI</name>
<protein>
    <submittedName>
        <fullName evidence="1">Uncharacterized protein</fullName>
    </submittedName>
</protein>
<gene>
    <name evidence="1" type="ORF">SAMN02787113_01460</name>
</gene>
<dbReference type="Proteomes" id="UP000199410">
    <property type="component" value="Unassembled WGS sequence"/>
</dbReference>
<dbReference type="RefSeq" id="WP_089985809.1">
    <property type="nucleotide sequence ID" value="NZ_FMVP01000005.1"/>
</dbReference>
<dbReference type="AlphaFoldDB" id="A0A1H9F225"/>
<sequence length="156" mass="17863">MMQKKFKLKDDVSIAIHNQPLDSILDGVFHSGEAPYDRIISFAFSIDAMVTYLQKVLKDNSLVEQGYLFFVYPKKGNKKYEQFIHRDEILPAIHVDEEKYMDGSDLKFSSLMSLDETFSILSIKRDGKGRGKKITAISQCVSDYESMIPPLRDLLS</sequence>
<proteinExistence type="predicted"/>
<dbReference type="EMBL" id="FOEL01000004">
    <property type="protein sequence ID" value="SEQ31513.1"/>
    <property type="molecule type" value="Genomic_DNA"/>
</dbReference>
<evidence type="ECO:0000313" key="1">
    <source>
        <dbReference type="EMBL" id="SEQ31513.1"/>
    </source>
</evidence>
<reference evidence="1 2" key="1">
    <citation type="submission" date="2016-10" db="EMBL/GenBank/DDBJ databases">
        <authorList>
            <person name="Varghese N."/>
            <person name="Submissions S."/>
        </authorList>
    </citation>
    <scope>NUCLEOTIDE SEQUENCE [LARGE SCALE GENOMIC DNA]</scope>
    <source>
        <strain evidence="1 2">TC-13</strain>
    </source>
</reference>
<accession>A0A1H9F225</accession>
<comment type="caution">
    <text evidence="1">The sequence shown here is derived from an EMBL/GenBank/DDBJ whole genome shotgun (WGS) entry which is preliminary data.</text>
</comment>
<evidence type="ECO:0000313" key="2">
    <source>
        <dbReference type="Proteomes" id="UP000199410"/>
    </source>
</evidence>
<organism evidence="1 2">
    <name type="scientific">Lysinibacillus fusiformis</name>
    <dbReference type="NCBI Taxonomy" id="28031"/>
    <lineage>
        <taxon>Bacteria</taxon>
        <taxon>Bacillati</taxon>
        <taxon>Bacillota</taxon>
        <taxon>Bacilli</taxon>
        <taxon>Bacillales</taxon>
        <taxon>Bacillaceae</taxon>
        <taxon>Lysinibacillus</taxon>
    </lineage>
</organism>